<gene>
    <name evidence="3" type="ORF">H8R02_07915</name>
</gene>
<dbReference type="Gene3D" id="2.60.200.20">
    <property type="match status" value="1"/>
</dbReference>
<dbReference type="Gene3D" id="3.30.70.1230">
    <property type="entry name" value="Nucleotide cyclase"/>
    <property type="match status" value="1"/>
</dbReference>
<dbReference type="Pfam" id="PF00498">
    <property type="entry name" value="FHA"/>
    <property type="match status" value="1"/>
</dbReference>
<sequence length="307" mass="33238">MEGTVLFADLTGSTSVFEAMGNERATKLVTKITDWISKVCQACGGRVVKTLGDGVLVVFPQPAQGVRAAIELQRHHHKRLTMWPPHARMELQIGVATGEIVEVEGDCFGDAVNVAARLSDLSGAEQIWATESTVRDLEPPPGTRFISLGNVPIRGKADTPIIYRVEWMEDTQTRHLTVPGNLAMIKPRAPAAATGAVLKLAWLDVRQEFDSSRMPVHIGRVDEAEFVVADQRVSRLHARIDWRGGHFTLTDLSSYGTWVRLGAGGTEVALRRNDCVLSGTGDIALGAGFDDFTAPTLSFEVAGPASQ</sequence>
<dbReference type="InterPro" id="IPR000253">
    <property type="entry name" value="FHA_dom"/>
</dbReference>
<evidence type="ECO:0000313" key="3">
    <source>
        <dbReference type="EMBL" id="MBC5764370.1"/>
    </source>
</evidence>
<comment type="caution">
    <text evidence="3">The sequence shown here is derived from an EMBL/GenBank/DDBJ whole genome shotgun (WGS) entry which is preliminary data.</text>
</comment>
<dbReference type="CDD" id="cd07302">
    <property type="entry name" value="CHD"/>
    <property type="match status" value="1"/>
</dbReference>
<dbReference type="GO" id="GO:0004016">
    <property type="term" value="F:adenylate cyclase activity"/>
    <property type="evidence" value="ECO:0007669"/>
    <property type="project" value="UniProtKB-ARBA"/>
</dbReference>
<dbReference type="InterPro" id="IPR008984">
    <property type="entry name" value="SMAD_FHA_dom_sf"/>
</dbReference>
<dbReference type="Pfam" id="PF00211">
    <property type="entry name" value="Guanylate_cyc"/>
    <property type="match status" value="1"/>
</dbReference>
<reference evidence="3" key="1">
    <citation type="submission" date="2020-08" db="EMBL/GenBank/DDBJ databases">
        <title>Ramlibacter sp. GTP1 16S ribosomal RNA gene genome sequencing and assembly.</title>
        <authorList>
            <person name="Kang M."/>
        </authorList>
    </citation>
    <scope>NUCLEOTIDE SEQUENCE</scope>
    <source>
        <strain evidence="3">GTP1</strain>
    </source>
</reference>
<dbReference type="InterPro" id="IPR001054">
    <property type="entry name" value="A/G_cyclase"/>
</dbReference>
<dbReference type="SUPFAM" id="SSF55073">
    <property type="entry name" value="Nucleotide cyclase"/>
    <property type="match status" value="1"/>
</dbReference>
<dbReference type="GO" id="GO:0035556">
    <property type="term" value="P:intracellular signal transduction"/>
    <property type="evidence" value="ECO:0007669"/>
    <property type="project" value="InterPro"/>
</dbReference>
<dbReference type="SMART" id="SM00240">
    <property type="entry name" value="FHA"/>
    <property type="match status" value="1"/>
</dbReference>
<dbReference type="PROSITE" id="PS50125">
    <property type="entry name" value="GUANYLATE_CYCLASE_2"/>
    <property type="match status" value="1"/>
</dbReference>
<evidence type="ECO:0000313" key="4">
    <source>
        <dbReference type="Proteomes" id="UP000596827"/>
    </source>
</evidence>
<dbReference type="EMBL" id="JACORU010000002">
    <property type="protein sequence ID" value="MBC5764370.1"/>
    <property type="molecule type" value="Genomic_DNA"/>
</dbReference>
<dbReference type="CDD" id="cd00060">
    <property type="entry name" value="FHA"/>
    <property type="match status" value="1"/>
</dbReference>
<feature type="domain" description="FHA" evidence="1">
    <location>
        <begin position="216"/>
        <end position="259"/>
    </location>
</feature>
<protein>
    <submittedName>
        <fullName evidence="3">FHA domain-containing protein</fullName>
    </submittedName>
</protein>
<dbReference type="SUPFAM" id="SSF49879">
    <property type="entry name" value="SMAD/FHA domain"/>
    <property type="match status" value="1"/>
</dbReference>
<dbReference type="RefSeq" id="WP_187080843.1">
    <property type="nucleotide sequence ID" value="NZ_JACORU010000002.1"/>
</dbReference>
<dbReference type="PANTHER" id="PTHR43081">
    <property type="entry name" value="ADENYLATE CYCLASE, TERMINAL-DIFFERENTIATION SPECIFIC-RELATED"/>
    <property type="match status" value="1"/>
</dbReference>
<feature type="domain" description="Guanylate cyclase" evidence="2">
    <location>
        <begin position="4"/>
        <end position="119"/>
    </location>
</feature>
<dbReference type="AlphaFoldDB" id="A0A923M5L5"/>
<dbReference type="Proteomes" id="UP000596827">
    <property type="component" value="Unassembled WGS sequence"/>
</dbReference>
<dbReference type="PROSITE" id="PS50006">
    <property type="entry name" value="FHA_DOMAIN"/>
    <property type="match status" value="1"/>
</dbReference>
<dbReference type="GO" id="GO:0009190">
    <property type="term" value="P:cyclic nucleotide biosynthetic process"/>
    <property type="evidence" value="ECO:0007669"/>
    <property type="project" value="InterPro"/>
</dbReference>
<keyword evidence="4" id="KW-1185">Reference proteome</keyword>
<proteinExistence type="predicted"/>
<accession>A0A923M5L5</accession>
<evidence type="ECO:0000259" key="1">
    <source>
        <dbReference type="PROSITE" id="PS50006"/>
    </source>
</evidence>
<organism evidence="3 4">
    <name type="scientific">Ramlibacter albus</name>
    <dbReference type="NCBI Taxonomy" id="2079448"/>
    <lineage>
        <taxon>Bacteria</taxon>
        <taxon>Pseudomonadati</taxon>
        <taxon>Pseudomonadota</taxon>
        <taxon>Betaproteobacteria</taxon>
        <taxon>Burkholderiales</taxon>
        <taxon>Comamonadaceae</taxon>
        <taxon>Ramlibacter</taxon>
    </lineage>
</organism>
<name>A0A923M5L5_9BURK</name>
<dbReference type="InterPro" id="IPR050697">
    <property type="entry name" value="Adenylyl/Guanylyl_Cyclase_3/4"/>
</dbReference>
<evidence type="ECO:0000259" key="2">
    <source>
        <dbReference type="PROSITE" id="PS50125"/>
    </source>
</evidence>
<dbReference type="PANTHER" id="PTHR43081:SF1">
    <property type="entry name" value="ADENYLATE CYCLASE, TERMINAL-DIFFERENTIATION SPECIFIC"/>
    <property type="match status" value="1"/>
</dbReference>
<dbReference type="InterPro" id="IPR029787">
    <property type="entry name" value="Nucleotide_cyclase"/>
</dbReference>